<feature type="domain" description="Pectinesterase catalytic" evidence="6">
    <location>
        <begin position="43"/>
        <end position="340"/>
    </location>
</feature>
<evidence type="ECO:0000256" key="1">
    <source>
        <dbReference type="ARBA" id="ARBA00008891"/>
    </source>
</evidence>
<reference evidence="8" key="1">
    <citation type="submission" date="2018-05" db="EMBL/GenBank/DDBJ databases">
        <title>Pedobacter paludis sp. nov., isolated from wetland soil.</title>
        <authorList>
            <person name="Zhang Y."/>
        </authorList>
    </citation>
    <scope>NUCLEOTIDE SEQUENCE [LARGE SCALE GENOMIC DNA]</scope>
    <source>
        <strain evidence="8">R-8</strain>
    </source>
</reference>
<organism evidence="7 8">
    <name type="scientific">Pedobacter paludis</name>
    <dbReference type="NCBI Taxonomy" id="2203212"/>
    <lineage>
        <taxon>Bacteria</taxon>
        <taxon>Pseudomonadati</taxon>
        <taxon>Bacteroidota</taxon>
        <taxon>Sphingobacteriia</taxon>
        <taxon>Sphingobacteriales</taxon>
        <taxon>Sphingobacteriaceae</taxon>
        <taxon>Pedobacter</taxon>
    </lineage>
</organism>
<comment type="catalytic activity">
    <reaction evidence="5">
        <text>[(1-&gt;4)-alpha-D-galacturonosyl methyl ester](n) + n H2O = [(1-&gt;4)-alpha-D-galacturonosyl](n) + n methanol + n H(+)</text>
        <dbReference type="Rhea" id="RHEA:22380"/>
        <dbReference type="Rhea" id="RHEA-COMP:14570"/>
        <dbReference type="Rhea" id="RHEA-COMP:14573"/>
        <dbReference type="ChEBI" id="CHEBI:15377"/>
        <dbReference type="ChEBI" id="CHEBI:15378"/>
        <dbReference type="ChEBI" id="CHEBI:17790"/>
        <dbReference type="ChEBI" id="CHEBI:140522"/>
        <dbReference type="ChEBI" id="CHEBI:140523"/>
        <dbReference type="EC" id="3.1.1.11"/>
    </reaction>
</comment>
<comment type="caution">
    <text evidence="7">The sequence shown here is derived from an EMBL/GenBank/DDBJ whole genome shotgun (WGS) entry which is preliminary data.</text>
</comment>
<dbReference type="EC" id="3.1.1.11" evidence="5"/>
<protein>
    <recommendedName>
        <fullName evidence="5">Pectinesterase</fullName>
        <ecNumber evidence="5">3.1.1.11</ecNumber>
    </recommendedName>
</protein>
<dbReference type="PANTHER" id="PTHR31321">
    <property type="entry name" value="ACYL-COA THIOESTER HYDROLASE YBHC-RELATED"/>
    <property type="match status" value="1"/>
</dbReference>
<accession>A0A317EZS5</accession>
<dbReference type="InterPro" id="IPR012334">
    <property type="entry name" value="Pectin_lyas_fold"/>
</dbReference>
<dbReference type="GO" id="GO:0042545">
    <property type="term" value="P:cell wall modification"/>
    <property type="evidence" value="ECO:0007669"/>
    <property type="project" value="UniProtKB-UniRule"/>
</dbReference>
<dbReference type="Proteomes" id="UP000245391">
    <property type="component" value="Unassembled WGS sequence"/>
</dbReference>
<keyword evidence="8" id="KW-1185">Reference proteome</keyword>
<evidence type="ECO:0000256" key="3">
    <source>
        <dbReference type="ARBA" id="ARBA00023085"/>
    </source>
</evidence>
<comment type="similarity">
    <text evidence="1">Belongs to the pectinesterase family.</text>
</comment>
<evidence type="ECO:0000313" key="7">
    <source>
        <dbReference type="EMBL" id="PWS32364.1"/>
    </source>
</evidence>
<feature type="active site" evidence="4">
    <location>
        <position position="204"/>
    </location>
</feature>
<dbReference type="InterPro" id="IPR011050">
    <property type="entry name" value="Pectin_lyase_fold/virulence"/>
</dbReference>
<evidence type="ECO:0000259" key="6">
    <source>
        <dbReference type="Pfam" id="PF01095"/>
    </source>
</evidence>
<dbReference type="RefSeq" id="WP_109928539.1">
    <property type="nucleotide sequence ID" value="NZ_QGNY01000002.1"/>
</dbReference>
<evidence type="ECO:0000256" key="4">
    <source>
        <dbReference type="PROSITE-ProRule" id="PRU10040"/>
    </source>
</evidence>
<dbReference type="PANTHER" id="PTHR31321:SF57">
    <property type="entry name" value="PECTINESTERASE 53-RELATED"/>
    <property type="match status" value="1"/>
</dbReference>
<name>A0A317EZS5_9SPHI</name>
<gene>
    <name evidence="7" type="ORF">DF947_04550</name>
</gene>
<dbReference type="Gene3D" id="2.160.20.10">
    <property type="entry name" value="Single-stranded right-handed beta-helix, Pectin lyase-like"/>
    <property type="match status" value="1"/>
</dbReference>
<comment type="pathway">
    <text evidence="5">Glycan metabolism; pectin degradation; 2-dehydro-3-deoxy-D-gluconate from pectin: step 1/5.</text>
</comment>
<dbReference type="GO" id="GO:0030599">
    <property type="term" value="F:pectinesterase activity"/>
    <property type="evidence" value="ECO:0007669"/>
    <property type="project" value="UniProtKB-UniRule"/>
</dbReference>
<sequence length="348" mass="38916">MIIKFSITSFNIKAVFAGFSFTILLILFQHNCNAQAPSYPQEITVSQDGTGNYKSIQEALNSIRDLGEKEVKILIKNGTYREKIIIPSWKTKIKLIGESRENTIITFGDFSGKINPLGKDAFGKDKFSTYTSYTLLVEADDVTIENLTITNDAGAVGQAVALHVGGDRFVAKKCTILGHQDTLYGATENSRQIYFDCYIEGTTDFIFGKATMVFKHCTIKSLSNSYVTAAATSPRQKFGLVFFDCNLIAENTVTKVYLGRPWRPFAKTVFINCELGKHIVAEGWNPWKGDAMFPDKEKTAYYAEYQSKGLGASPRTRVSWSKQLSDKEAKSYTNQNILKGLDNWNPVR</sequence>
<dbReference type="GO" id="GO:0009279">
    <property type="term" value="C:cell outer membrane"/>
    <property type="evidence" value="ECO:0007669"/>
    <property type="project" value="TreeGrafter"/>
</dbReference>
<proteinExistence type="inferred from homology"/>
<evidence type="ECO:0000256" key="2">
    <source>
        <dbReference type="ARBA" id="ARBA00022801"/>
    </source>
</evidence>
<keyword evidence="3 5" id="KW-0063">Aspartyl esterase</keyword>
<dbReference type="UniPathway" id="UPA00545">
    <property type="reaction ID" value="UER00823"/>
</dbReference>
<dbReference type="OrthoDB" id="9804686at2"/>
<dbReference type="GO" id="GO:0045490">
    <property type="term" value="P:pectin catabolic process"/>
    <property type="evidence" value="ECO:0007669"/>
    <property type="project" value="UniProtKB-UniRule"/>
</dbReference>
<dbReference type="EMBL" id="QGNY01000002">
    <property type="protein sequence ID" value="PWS32364.1"/>
    <property type="molecule type" value="Genomic_DNA"/>
</dbReference>
<evidence type="ECO:0000313" key="8">
    <source>
        <dbReference type="Proteomes" id="UP000245391"/>
    </source>
</evidence>
<dbReference type="InterPro" id="IPR033131">
    <property type="entry name" value="Pectinesterase_Asp_AS"/>
</dbReference>
<dbReference type="AlphaFoldDB" id="A0A317EZS5"/>
<keyword evidence="2 5" id="KW-0378">Hydrolase</keyword>
<dbReference type="InterPro" id="IPR000070">
    <property type="entry name" value="Pectinesterase_cat"/>
</dbReference>
<dbReference type="Pfam" id="PF01095">
    <property type="entry name" value="Pectinesterase"/>
    <property type="match status" value="1"/>
</dbReference>
<dbReference type="SUPFAM" id="SSF51126">
    <property type="entry name" value="Pectin lyase-like"/>
    <property type="match status" value="1"/>
</dbReference>
<dbReference type="PROSITE" id="PS00503">
    <property type="entry name" value="PECTINESTERASE_2"/>
    <property type="match status" value="1"/>
</dbReference>
<evidence type="ECO:0000256" key="5">
    <source>
        <dbReference type="RuleBase" id="RU000589"/>
    </source>
</evidence>